<organism evidence="1 2">
    <name type="scientific">Temnothorax longispinosus</name>
    <dbReference type="NCBI Taxonomy" id="300112"/>
    <lineage>
        <taxon>Eukaryota</taxon>
        <taxon>Metazoa</taxon>
        <taxon>Ecdysozoa</taxon>
        <taxon>Arthropoda</taxon>
        <taxon>Hexapoda</taxon>
        <taxon>Insecta</taxon>
        <taxon>Pterygota</taxon>
        <taxon>Neoptera</taxon>
        <taxon>Endopterygota</taxon>
        <taxon>Hymenoptera</taxon>
        <taxon>Apocrita</taxon>
        <taxon>Aculeata</taxon>
        <taxon>Formicoidea</taxon>
        <taxon>Formicidae</taxon>
        <taxon>Myrmicinae</taxon>
        <taxon>Temnothorax</taxon>
    </lineage>
</organism>
<dbReference type="EMBL" id="QBLH01001430">
    <property type="protein sequence ID" value="TGZ51898.1"/>
    <property type="molecule type" value="Genomic_DNA"/>
</dbReference>
<accession>A0A4S2KUY8</accession>
<evidence type="ECO:0000313" key="1">
    <source>
        <dbReference type="EMBL" id="TGZ51898.1"/>
    </source>
</evidence>
<keyword evidence="2" id="KW-1185">Reference proteome</keyword>
<evidence type="ECO:0000313" key="2">
    <source>
        <dbReference type="Proteomes" id="UP000310200"/>
    </source>
</evidence>
<reference evidence="1 2" key="1">
    <citation type="journal article" date="2019" name="Philos. Trans. R. Soc. Lond., B, Biol. Sci.">
        <title>Ant behaviour and brain gene expression of defending hosts depend on the ecological success of the intruding social parasite.</title>
        <authorList>
            <person name="Kaur R."/>
            <person name="Stoldt M."/>
            <person name="Jongepier E."/>
            <person name="Feldmeyer B."/>
            <person name="Menzel F."/>
            <person name="Bornberg-Bauer E."/>
            <person name="Foitzik S."/>
        </authorList>
    </citation>
    <scope>NUCLEOTIDE SEQUENCE [LARGE SCALE GENOMIC DNA]</scope>
    <source>
        <tissue evidence="1">Whole body</tissue>
    </source>
</reference>
<dbReference type="Proteomes" id="UP000310200">
    <property type="component" value="Unassembled WGS sequence"/>
</dbReference>
<sequence length="42" mass="5091">MFCRNYYILPYIPVILSNIALSRQVVYECHYREIFHVSLNVL</sequence>
<dbReference type="AlphaFoldDB" id="A0A4S2KUY8"/>
<comment type="caution">
    <text evidence="1">The sequence shown here is derived from an EMBL/GenBank/DDBJ whole genome shotgun (WGS) entry which is preliminary data.</text>
</comment>
<proteinExistence type="predicted"/>
<gene>
    <name evidence="1" type="ORF">DBV15_10910</name>
</gene>
<name>A0A4S2KUY8_9HYME</name>
<protein>
    <submittedName>
        <fullName evidence="1">Uncharacterized protein</fullName>
    </submittedName>
</protein>